<protein>
    <submittedName>
        <fullName evidence="5">Aldehyde-activating protein</fullName>
    </submittedName>
</protein>
<sequence>MSYQGGCHCGKVRFSVEIDLSSPITCNCSYCAKRGSILAFTPAGNFSLESGEADLTEYRFNSKTIEHLFCNACGMESFARGTMPDGRKMVAVNVRCLDGVDLDALEPHQVDGRSR</sequence>
<keyword evidence="3" id="KW-0862">Zinc</keyword>
<dbReference type="Proteomes" id="UP000294958">
    <property type="component" value="Unassembled WGS sequence"/>
</dbReference>
<dbReference type="InterPro" id="IPR011057">
    <property type="entry name" value="Mss4-like_sf"/>
</dbReference>
<dbReference type="PANTHER" id="PTHR28620">
    <property type="entry name" value="CENTROMERE PROTEIN V"/>
    <property type="match status" value="1"/>
</dbReference>
<keyword evidence="2" id="KW-0479">Metal-binding</keyword>
<dbReference type="Proteomes" id="UP000019849">
    <property type="component" value="Unassembled WGS sequence"/>
</dbReference>
<evidence type="ECO:0000256" key="1">
    <source>
        <dbReference type="ARBA" id="ARBA00005495"/>
    </source>
</evidence>
<comment type="caution">
    <text evidence="5">The sequence shown here is derived from an EMBL/GenBank/DDBJ whole genome shotgun (WGS) entry which is preliminary data.</text>
</comment>
<evidence type="ECO:0000256" key="3">
    <source>
        <dbReference type="ARBA" id="ARBA00022833"/>
    </source>
</evidence>
<dbReference type="HOGENOM" id="CLU_055491_7_4_5"/>
<keyword evidence="8" id="KW-1185">Reference proteome</keyword>
<dbReference type="PROSITE" id="PS51891">
    <property type="entry name" value="CENP_V_GFA"/>
    <property type="match status" value="1"/>
</dbReference>
<name>A0A011THE6_9HYPH</name>
<comment type="similarity">
    <text evidence="1">Belongs to the Gfa family.</text>
</comment>
<dbReference type="RefSeq" id="WP_035029644.1">
    <property type="nucleotide sequence ID" value="NZ_KK073897.1"/>
</dbReference>
<dbReference type="PATRIC" id="fig|69279.3.peg.3533"/>
<proteinExistence type="inferred from homology"/>
<evidence type="ECO:0000256" key="2">
    <source>
        <dbReference type="ARBA" id="ARBA00022723"/>
    </source>
</evidence>
<reference evidence="5 7" key="1">
    <citation type="submission" date="2014-02" db="EMBL/GenBank/DDBJ databases">
        <title>Aquamicrobium defluvii Genome sequencing.</title>
        <authorList>
            <person name="Wang X."/>
        </authorList>
    </citation>
    <scope>NUCLEOTIDE SEQUENCE [LARGE SCALE GENOMIC DNA]</scope>
    <source>
        <strain evidence="5 7">W13Z1</strain>
    </source>
</reference>
<accession>A0A011THE6</accession>
<evidence type="ECO:0000313" key="5">
    <source>
        <dbReference type="EMBL" id="EXL03387.1"/>
    </source>
</evidence>
<evidence type="ECO:0000313" key="7">
    <source>
        <dbReference type="Proteomes" id="UP000019849"/>
    </source>
</evidence>
<dbReference type="STRING" id="69279.BG36_12215"/>
<organism evidence="5 7">
    <name type="scientific">Aquamicrobium defluvii</name>
    <dbReference type="NCBI Taxonomy" id="69279"/>
    <lineage>
        <taxon>Bacteria</taxon>
        <taxon>Pseudomonadati</taxon>
        <taxon>Pseudomonadota</taxon>
        <taxon>Alphaproteobacteria</taxon>
        <taxon>Hyphomicrobiales</taxon>
        <taxon>Phyllobacteriaceae</taxon>
        <taxon>Aquamicrobium</taxon>
    </lineage>
</organism>
<reference evidence="6 8" key="2">
    <citation type="submission" date="2019-03" db="EMBL/GenBank/DDBJ databases">
        <title>Genomic Encyclopedia of Type Strains, Phase IV (KMG-IV): sequencing the most valuable type-strain genomes for metagenomic binning, comparative biology and taxonomic classification.</title>
        <authorList>
            <person name="Goeker M."/>
        </authorList>
    </citation>
    <scope>NUCLEOTIDE SEQUENCE [LARGE SCALE GENOMIC DNA]</scope>
    <source>
        <strain evidence="6 8">DSM 11603</strain>
    </source>
</reference>
<dbReference type="InterPro" id="IPR052355">
    <property type="entry name" value="CENP-V-like"/>
</dbReference>
<evidence type="ECO:0000259" key="4">
    <source>
        <dbReference type="PROSITE" id="PS51891"/>
    </source>
</evidence>
<feature type="domain" description="CENP-V/GFA" evidence="4">
    <location>
        <begin position="3"/>
        <end position="109"/>
    </location>
</feature>
<gene>
    <name evidence="5" type="ORF">BG36_12215</name>
    <name evidence="6" type="ORF">DES43_11779</name>
</gene>
<evidence type="ECO:0000313" key="8">
    <source>
        <dbReference type="Proteomes" id="UP000294958"/>
    </source>
</evidence>
<dbReference type="eggNOG" id="COG3791">
    <property type="taxonomic scope" value="Bacteria"/>
</dbReference>
<dbReference type="SUPFAM" id="SSF51316">
    <property type="entry name" value="Mss4-like"/>
    <property type="match status" value="1"/>
</dbReference>
<dbReference type="OrthoDB" id="9805575at2"/>
<dbReference type="EMBL" id="SNZF01000017">
    <property type="protein sequence ID" value="TDR34046.1"/>
    <property type="molecule type" value="Genomic_DNA"/>
</dbReference>
<dbReference type="GO" id="GO:0046872">
    <property type="term" value="F:metal ion binding"/>
    <property type="evidence" value="ECO:0007669"/>
    <property type="project" value="UniProtKB-KW"/>
</dbReference>
<evidence type="ECO:0000313" key="6">
    <source>
        <dbReference type="EMBL" id="TDR34046.1"/>
    </source>
</evidence>
<dbReference type="Pfam" id="PF04828">
    <property type="entry name" value="GFA"/>
    <property type="match status" value="1"/>
</dbReference>
<dbReference type="GO" id="GO:0016846">
    <property type="term" value="F:carbon-sulfur lyase activity"/>
    <property type="evidence" value="ECO:0007669"/>
    <property type="project" value="InterPro"/>
</dbReference>
<dbReference type="AlphaFoldDB" id="A0A011THE6"/>
<dbReference type="EMBL" id="JENY01000025">
    <property type="protein sequence ID" value="EXL03387.1"/>
    <property type="molecule type" value="Genomic_DNA"/>
</dbReference>
<dbReference type="PANTHER" id="PTHR28620:SF1">
    <property type="entry name" value="CENP-V_GFA DOMAIN-CONTAINING PROTEIN"/>
    <property type="match status" value="1"/>
</dbReference>
<dbReference type="Gene3D" id="2.170.150.70">
    <property type="match status" value="1"/>
</dbReference>
<dbReference type="InterPro" id="IPR006913">
    <property type="entry name" value="CENP-V/GFA"/>
</dbReference>